<dbReference type="Pfam" id="PF00005">
    <property type="entry name" value="ABC_tran"/>
    <property type="match status" value="1"/>
</dbReference>
<evidence type="ECO:0000313" key="11">
    <source>
        <dbReference type="EMBL" id="CAF3585120.1"/>
    </source>
</evidence>
<keyword evidence="6 8" id="KW-1133">Transmembrane helix</keyword>
<evidence type="ECO:0000313" key="12">
    <source>
        <dbReference type="Proteomes" id="UP000682733"/>
    </source>
</evidence>
<evidence type="ECO:0000256" key="5">
    <source>
        <dbReference type="ARBA" id="ARBA00022840"/>
    </source>
</evidence>
<evidence type="ECO:0000256" key="2">
    <source>
        <dbReference type="ARBA" id="ARBA00022448"/>
    </source>
</evidence>
<dbReference type="InterPro" id="IPR017871">
    <property type="entry name" value="ABC_transporter-like_CS"/>
</dbReference>
<organism evidence="11 12">
    <name type="scientific">Didymodactylos carnosus</name>
    <dbReference type="NCBI Taxonomy" id="1234261"/>
    <lineage>
        <taxon>Eukaryota</taxon>
        <taxon>Metazoa</taxon>
        <taxon>Spiralia</taxon>
        <taxon>Gnathifera</taxon>
        <taxon>Rotifera</taxon>
        <taxon>Eurotatoria</taxon>
        <taxon>Bdelloidea</taxon>
        <taxon>Philodinida</taxon>
        <taxon>Philodinidae</taxon>
        <taxon>Didymodactylos</taxon>
    </lineage>
</organism>
<sequence length="768" mass="88603">MLAKVKRLIFDWPAVLSIGEQQRLSFVRLLALFIYTTDHRQRSCLVMLDESTSAINIDTELQIYKTMVSLGIWYVTISHRQSLIDYHHKHLKLHKNTEYQQSESNNELIISMEKEVEEEIVTDELNNPCLAGQQSDNPMITSMNDIPPFKSSSSLFHQIKEIWSLIHLPFDLNNDDGRKLRRETYLFWLCAFIWLGVYCYLGYRLATQTGTIFQVLGDYAGEKITIDQARSKIKGDSLILTGYILGVAISYSLIISSGQIISSLYTKRQLLSIGHLLFQYDTMYHSKHVTLIPNMLSHDLHEFNTQLFHFLFGSIYYNGILGTIVQLIPYTALLLQHNGKNNTIIIYVWQIVFMIILIVTIIPFYRSNVKFETYFSHFVNQQKRVELQSEQIVLSDRSVMDTEQNQLKEKLDQSFGAQIKTGLFYGLYVGISSFSGYGGVVIKYAIPSALYFYFTKNITTDMATSIITLTVYSGYIQNTFGNFNSLGQPFTQLCTLANRVITVLAQLKVLNKTHHHLQLKELELKRRIYVENDDNILSLINVNIRISQTSHLLIQQLNFVLESKTSSLIITGPSGCGKSSLLRLLAGLNYNLTYDNDDEELTEISCIKILSKQSMLFLPQQIHLIEGTLREQLSYLKQAKYGVSLLTIQNDEEEQSYQLLKQFNLHHLIARYTWDTRQLWSKILSVGEQQRLIIVCSLLIGSDRIKCFVLDETTSGCDEQTERSIYNALKQSTIQYITVSHRHELIKYHTHQLTIDPKQQIYKFQKLC</sequence>
<reference evidence="11" key="1">
    <citation type="submission" date="2021-02" db="EMBL/GenBank/DDBJ databases">
        <authorList>
            <person name="Nowell W R."/>
        </authorList>
    </citation>
    <scope>NUCLEOTIDE SEQUENCE</scope>
</reference>
<evidence type="ECO:0000256" key="6">
    <source>
        <dbReference type="ARBA" id="ARBA00022989"/>
    </source>
</evidence>
<dbReference type="AlphaFoldDB" id="A0A8S2H0T5"/>
<keyword evidence="3 8" id="KW-0812">Transmembrane</keyword>
<keyword evidence="2" id="KW-0813">Transport</keyword>
<feature type="transmembrane region" description="Helical" evidence="8">
    <location>
        <begin position="238"/>
        <end position="261"/>
    </location>
</feature>
<evidence type="ECO:0000256" key="8">
    <source>
        <dbReference type="SAM" id="Phobius"/>
    </source>
</evidence>
<comment type="caution">
    <text evidence="11">The sequence shown here is derived from an EMBL/GenBank/DDBJ whole genome shotgun (WGS) entry which is preliminary data.</text>
</comment>
<dbReference type="InterPro" id="IPR003593">
    <property type="entry name" value="AAA+_ATPase"/>
</dbReference>
<evidence type="ECO:0000256" key="1">
    <source>
        <dbReference type="ARBA" id="ARBA00008575"/>
    </source>
</evidence>
<dbReference type="GO" id="GO:0016887">
    <property type="term" value="F:ATP hydrolysis activity"/>
    <property type="evidence" value="ECO:0007669"/>
    <property type="project" value="InterPro"/>
</dbReference>
<dbReference type="EMBL" id="CAJOBA010001252">
    <property type="protein sequence ID" value="CAF3585120.1"/>
    <property type="molecule type" value="Genomic_DNA"/>
</dbReference>
<dbReference type="PROSITE" id="PS00211">
    <property type="entry name" value="ABC_TRANSPORTER_1"/>
    <property type="match status" value="1"/>
</dbReference>
<evidence type="ECO:0000256" key="7">
    <source>
        <dbReference type="ARBA" id="ARBA00023136"/>
    </source>
</evidence>
<feature type="transmembrane region" description="Helical" evidence="8">
    <location>
        <begin position="344"/>
        <end position="365"/>
    </location>
</feature>
<gene>
    <name evidence="10" type="ORF">OVA965_LOCUS4682</name>
    <name evidence="11" type="ORF">TMI583_LOCUS4680</name>
</gene>
<evidence type="ECO:0000259" key="9">
    <source>
        <dbReference type="SMART" id="SM00382"/>
    </source>
</evidence>
<feature type="domain" description="AAA+ ATPase" evidence="9">
    <location>
        <begin position="564"/>
        <end position="756"/>
    </location>
</feature>
<dbReference type="InterPro" id="IPR050835">
    <property type="entry name" value="ABC_transporter_sub-D"/>
</dbReference>
<dbReference type="PANTHER" id="PTHR11384">
    <property type="entry name" value="ATP-BINDING CASSETTE, SUB-FAMILY D MEMBER"/>
    <property type="match status" value="1"/>
</dbReference>
<feature type="transmembrane region" description="Helical" evidence="8">
    <location>
        <begin position="185"/>
        <end position="203"/>
    </location>
</feature>
<comment type="similarity">
    <text evidence="1">Belongs to the ABC transporter superfamily. ABCD family. Peroxisomal fatty acyl CoA transporter (TC 3.A.1.203) subfamily.</text>
</comment>
<dbReference type="EMBL" id="CAJNOK010001252">
    <property type="protein sequence ID" value="CAF0801756.1"/>
    <property type="molecule type" value="Genomic_DNA"/>
</dbReference>
<dbReference type="Proteomes" id="UP000677228">
    <property type="component" value="Unassembled WGS sequence"/>
</dbReference>
<dbReference type="SMART" id="SM00382">
    <property type="entry name" value="AAA"/>
    <property type="match status" value="1"/>
</dbReference>
<feature type="transmembrane region" description="Helical" evidence="8">
    <location>
        <begin position="315"/>
        <end position="335"/>
    </location>
</feature>
<proteinExistence type="inferred from homology"/>
<keyword evidence="4" id="KW-0547">Nucleotide-binding</keyword>
<dbReference type="InterPro" id="IPR027417">
    <property type="entry name" value="P-loop_NTPase"/>
</dbReference>
<dbReference type="InterPro" id="IPR003439">
    <property type="entry name" value="ABC_transporter-like_ATP-bd"/>
</dbReference>
<name>A0A8S2H0T5_9BILA</name>
<keyword evidence="7 8" id="KW-0472">Membrane</keyword>
<dbReference type="Proteomes" id="UP000682733">
    <property type="component" value="Unassembled WGS sequence"/>
</dbReference>
<dbReference type="SUPFAM" id="SSF52540">
    <property type="entry name" value="P-loop containing nucleoside triphosphate hydrolases"/>
    <property type="match status" value="2"/>
</dbReference>
<accession>A0A8S2H0T5</accession>
<keyword evidence="5" id="KW-0067">ATP-binding</keyword>
<protein>
    <recommendedName>
        <fullName evidence="9">AAA+ ATPase domain-containing protein</fullName>
    </recommendedName>
</protein>
<dbReference type="Gene3D" id="3.40.50.300">
    <property type="entry name" value="P-loop containing nucleotide triphosphate hydrolases"/>
    <property type="match status" value="2"/>
</dbReference>
<dbReference type="GO" id="GO:0005524">
    <property type="term" value="F:ATP binding"/>
    <property type="evidence" value="ECO:0007669"/>
    <property type="project" value="UniProtKB-KW"/>
</dbReference>
<dbReference type="PANTHER" id="PTHR11384:SF59">
    <property type="entry name" value="LYSOSOMAL COBALAMIN TRANSPORTER ABCD4"/>
    <property type="match status" value="1"/>
</dbReference>
<evidence type="ECO:0000313" key="10">
    <source>
        <dbReference type="EMBL" id="CAF0801756.1"/>
    </source>
</evidence>
<evidence type="ECO:0000256" key="3">
    <source>
        <dbReference type="ARBA" id="ARBA00022692"/>
    </source>
</evidence>
<evidence type="ECO:0000256" key="4">
    <source>
        <dbReference type="ARBA" id="ARBA00022741"/>
    </source>
</evidence>